<feature type="transmembrane region" description="Helical" evidence="1">
    <location>
        <begin position="228"/>
        <end position="250"/>
    </location>
</feature>
<accession>A0A1B7N583</accession>
<feature type="domain" description="DUF6533" evidence="2">
    <location>
        <begin position="8"/>
        <end position="50"/>
    </location>
</feature>
<dbReference type="Proteomes" id="UP000092154">
    <property type="component" value="Unassembled WGS sequence"/>
</dbReference>
<protein>
    <recommendedName>
        <fullName evidence="2">DUF6533 domain-containing protein</fullName>
    </recommendedName>
</protein>
<feature type="transmembrane region" description="Helical" evidence="1">
    <location>
        <begin position="107"/>
        <end position="129"/>
    </location>
</feature>
<name>A0A1B7N583_9AGAM</name>
<sequence length="291" mass="32352">MPYSNFDAVASLTMLVYDYALSFGKEVDLIWRQRWSLMTLLYISVRYVGIPSTIVLMTGALPVVSMTDMSCTFVSQIYAWVGFVINTMLGVILITRLHAMYQQPRRMLIFLIVTFLAVTIACRVINAIVSSSFSGEELVLSGNHYCIISGNYEARLTFDTWILGTVWEALALCLTAWIAIKHIRELQQSPPGSAIGDCLTVLIKSHIFYFAGFTIVDCFSLVTNLSPYLLNSLAFNDVLQIGTSVQMFILGPRLILSVRDYNATLVENSDAATRMSSIAFQARVPESTGDA</sequence>
<gene>
    <name evidence="3" type="ORF">K503DRAFT_768939</name>
</gene>
<dbReference type="AlphaFoldDB" id="A0A1B7N583"/>
<dbReference type="EMBL" id="KV448226">
    <property type="protein sequence ID" value="OAX40024.1"/>
    <property type="molecule type" value="Genomic_DNA"/>
</dbReference>
<keyword evidence="4" id="KW-1185">Reference proteome</keyword>
<organism evidence="3 4">
    <name type="scientific">Rhizopogon vinicolor AM-OR11-026</name>
    <dbReference type="NCBI Taxonomy" id="1314800"/>
    <lineage>
        <taxon>Eukaryota</taxon>
        <taxon>Fungi</taxon>
        <taxon>Dikarya</taxon>
        <taxon>Basidiomycota</taxon>
        <taxon>Agaricomycotina</taxon>
        <taxon>Agaricomycetes</taxon>
        <taxon>Agaricomycetidae</taxon>
        <taxon>Boletales</taxon>
        <taxon>Suillineae</taxon>
        <taxon>Rhizopogonaceae</taxon>
        <taxon>Rhizopogon</taxon>
    </lineage>
</organism>
<evidence type="ECO:0000259" key="2">
    <source>
        <dbReference type="Pfam" id="PF20151"/>
    </source>
</evidence>
<dbReference type="Pfam" id="PF20151">
    <property type="entry name" value="DUF6533"/>
    <property type="match status" value="1"/>
</dbReference>
<dbReference type="InParanoid" id="A0A1B7N583"/>
<keyword evidence="1" id="KW-1133">Transmembrane helix</keyword>
<evidence type="ECO:0000256" key="1">
    <source>
        <dbReference type="SAM" id="Phobius"/>
    </source>
</evidence>
<dbReference type="STRING" id="1314800.A0A1B7N583"/>
<evidence type="ECO:0000313" key="3">
    <source>
        <dbReference type="EMBL" id="OAX40024.1"/>
    </source>
</evidence>
<feature type="transmembrane region" description="Helical" evidence="1">
    <location>
        <begin position="35"/>
        <end position="57"/>
    </location>
</feature>
<proteinExistence type="predicted"/>
<evidence type="ECO:0000313" key="4">
    <source>
        <dbReference type="Proteomes" id="UP000092154"/>
    </source>
</evidence>
<feature type="transmembrane region" description="Helical" evidence="1">
    <location>
        <begin position="77"/>
        <end position="95"/>
    </location>
</feature>
<keyword evidence="1" id="KW-0812">Transmembrane</keyword>
<dbReference type="InterPro" id="IPR045340">
    <property type="entry name" value="DUF6533"/>
</dbReference>
<reference evidence="3 4" key="1">
    <citation type="submission" date="2016-06" db="EMBL/GenBank/DDBJ databases">
        <title>Comparative genomics of the ectomycorrhizal sister species Rhizopogon vinicolor and Rhizopogon vesiculosus (Basidiomycota: Boletales) reveals a divergence of the mating type B locus.</title>
        <authorList>
            <consortium name="DOE Joint Genome Institute"/>
            <person name="Mujic A.B."/>
            <person name="Kuo A."/>
            <person name="Tritt A."/>
            <person name="Lipzen A."/>
            <person name="Chen C."/>
            <person name="Johnson J."/>
            <person name="Sharma A."/>
            <person name="Barry K."/>
            <person name="Grigoriev I.V."/>
            <person name="Spatafora J.W."/>
        </authorList>
    </citation>
    <scope>NUCLEOTIDE SEQUENCE [LARGE SCALE GENOMIC DNA]</scope>
    <source>
        <strain evidence="3 4">AM-OR11-026</strain>
    </source>
</reference>
<dbReference type="OrthoDB" id="2692685at2759"/>
<feature type="transmembrane region" description="Helical" evidence="1">
    <location>
        <begin position="201"/>
        <end position="222"/>
    </location>
</feature>
<feature type="transmembrane region" description="Helical" evidence="1">
    <location>
        <begin position="161"/>
        <end position="180"/>
    </location>
</feature>
<keyword evidence="1" id="KW-0472">Membrane</keyword>